<evidence type="ECO:0000256" key="6">
    <source>
        <dbReference type="ARBA" id="ARBA00023170"/>
    </source>
</evidence>
<dbReference type="AlphaFoldDB" id="A0A913XUX2"/>
<keyword evidence="2 8" id="KW-0812">Transmembrane</keyword>
<feature type="region of interest" description="Disordered" evidence="9">
    <location>
        <begin position="345"/>
        <end position="369"/>
    </location>
</feature>
<accession>A0A913XUX2</accession>
<dbReference type="RefSeq" id="XP_020910204.1">
    <property type="nucleotide sequence ID" value="XM_021054545.2"/>
</dbReference>
<dbReference type="EnsemblMetazoa" id="XM_021054546.2">
    <property type="protein sequence ID" value="XP_020910205.1"/>
    <property type="gene ID" value="LOC110248054"/>
</dbReference>
<comment type="subcellular location">
    <subcellularLocation>
        <location evidence="1">Membrane</location>
        <topology evidence="1">Multi-pass membrane protein</topology>
    </subcellularLocation>
</comment>
<evidence type="ECO:0000256" key="1">
    <source>
        <dbReference type="ARBA" id="ARBA00004141"/>
    </source>
</evidence>
<dbReference type="CDD" id="cd00637">
    <property type="entry name" value="7tm_classA_rhodopsin-like"/>
    <property type="match status" value="1"/>
</dbReference>
<evidence type="ECO:0000256" key="9">
    <source>
        <dbReference type="SAM" id="MobiDB-lite"/>
    </source>
</evidence>
<feature type="domain" description="G-protein coupled receptors family 1 profile" evidence="11">
    <location>
        <begin position="42"/>
        <end position="312"/>
    </location>
</feature>
<dbReference type="GO" id="GO:0016020">
    <property type="term" value="C:membrane"/>
    <property type="evidence" value="ECO:0007669"/>
    <property type="project" value="UniProtKB-SubCell"/>
</dbReference>
<evidence type="ECO:0000256" key="7">
    <source>
        <dbReference type="ARBA" id="ARBA00023224"/>
    </source>
</evidence>
<proteinExistence type="inferred from homology"/>
<dbReference type="PRINTS" id="PR00237">
    <property type="entry name" value="GPCRRHODOPSN"/>
</dbReference>
<dbReference type="InterPro" id="IPR017452">
    <property type="entry name" value="GPCR_Rhodpsn_7TM"/>
</dbReference>
<evidence type="ECO:0000256" key="5">
    <source>
        <dbReference type="ARBA" id="ARBA00023136"/>
    </source>
</evidence>
<feature type="transmembrane region" description="Helical" evidence="10">
    <location>
        <begin position="30"/>
        <end position="51"/>
    </location>
</feature>
<feature type="transmembrane region" description="Helical" evidence="10">
    <location>
        <begin position="199"/>
        <end position="221"/>
    </location>
</feature>
<keyword evidence="7 8" id="KW-0807">Transducer</keyword>
<feature type="transmembrane region" description="Helical" evidence="10">
    <location>
        <begin position="251"/>
        <end position="276"/>
    </location>
</feature>
<evidence type="ECO:0000259" key="11">
    <source>
        <dbReference type="PROSITE" id="PS50262"/>
    </source>
</evidence>
<feature type="transmembrane region" description="Helical" evidence="10">
    <location>
        <begin position="296"/>
        <end position="315"/>
    </location>
</feature>
<dbReference type="SMART" id="SM01381">
    <property type="entry name" value="7TM_GPCR_Srsx"/>
    <property type="match status" value="1"/>
</dbReference>
<dbReference type="PROSITE" id="PS00237">
    <property type="entry name" value="G_PROTEIN_RECEP_F1_1"/>
    <property type="match status" value="1"/>
</dbReference>
<evidence type="ECO:0000256" key="3">
    <source>
        <dbReference type="ARBA" id="ARBA00022989"/>
    </source>
</evidence>
<dbReference type="PANTHER" id="PTHR24243:SF208">
    <property type="entry name" value="PYROKININ-1 RECEPTOR"/>
    <property type="match status" value="1"/>
</dbReference>
<protein>
    <recommendedName>
        <fullName evidence="11">G-protein coupled receptors family 1 profile domain-containing protein</fullName>
    </recommendedName>
</protein>
<comment type="similarity">
    <text evidence="8">Belongs to the G-protein coupled receptor 1 family.</text>
</comment>
<keyword evidence="5 10" id="KW-0472">Membrane</keyword>
<organism evidence="12 13">
    <name type="scientific">Exaiptasia diaphana</name>
    <name type="common">Tropical sea anemone</name>
    <name type="synonym">Aiptasia pulchella</name>
    <dbReference type="NCBI Taxonomy" id="2652724"/>
    <lineage>
        <taxon>Eukaryota</taxon>
        <taxon>Metazoa</taxon>
        <taxon>Cnidaria</taxon>
        <taxon>Anthozoa</taxon>
        <taxon>Hexacorallia</taxon>
        <taxon>Actiniaria</taxon>
        <taxon>Aiptasiidae</taxon>
        <taxon>Exaiptasia</taxon>
    </lineage>
</organism>
<feature type="transmembrane region" description="Helical" evidence="10">
    <location>
        <begin position="63"/>
        <end position="88"/>
    </location>
</feature>
<dbReference type="Pfam" id="PF00001">
    <property type="entry name" value="7tm_1"/>
    <property type="match status" value="1"/>
</dbReference>
<name>A0A913XUX2_EXADI</name>
<dbReference type="GeneID" id="110248054"/>
<dbReference type="EnsemblMetazoa" id="XM_021054545.2">
    <property type="protein sequence ID" value="XP_020910204.1"/>
    <property type="gene ID" value="LOC110248054"/>
</dbReference>
<evidence type="ECO:0000256" key="2">
    <source>
        <dbReference type="ARBA" id="ARBA00022692"/>
    </source>
</evidence>
<dbReference type="PROSITE" id="PS50262">
    <property type="entry name" value="G_PROTEIN_RECEP_F1_2"/>
    <property type="match status" value="1"/>
</dbReference>
<dbReference type="OrthoDB" id="5975505at2759"/>
<evidence type="ECO:0000256" key="8">
    <source>
        <dbReference type="RuleBase" id="RU000688"/>
    </source>
</evidence>
<keyword evidence="13" id="KW-1185">Reference proteome</keyword>
<evidence type="ECO:0000256" key="10">
    <source>
        <dbReference type="SAM" id="Phobius"/>
    </source>
</evidence>
<feature type="transmembrane region" description="Helical" evidence="10">
    <location>
        <begin position="108"/>
        <end position="129"/>
    </location>
</feature>
<dbReference type="SUPFAM" id="SSF81321">
    <property type="entry name" value="Family A G protein-coupled receptor-like"/>
    <property type="match status" value="1"/>
</dbReference>
<dbReference type="InterPro" id="IPR000276">
    <property type="entry name" value="GPCR_Rhodpsn"/>
</dbReference>
<evidence type="ECO:0000256" key="4">
    <source>
        <dbReference type="ARBA" id="ARBA00023040"/>
    </source>
</evidence>
<dbReference type="Gene3D" id="1.20.1070.10">
    <property type="entry name" value="Rhodopsin 7-helix transmembrane proteins"/>
    <property type="match status" value="1"/>
</dbReference>
<dbReference type="OMA" id="ITITWLI"/>
<keyword evidence="4 8" id="KW-0297">G-protein coupled receptor</keyword>
<keyword evidence="3 10" id="KW-1133">Transmembrane helix</keyword>
<dbReference type="GO" id="GO:0004930">
    <property type="term" value="F:G protein-coupled receptor activity"/>
    <property type="evidence" value="ECO:0007669"/>
    <property type="project" value="UniProtKB-KW"/>
</dbReference>
<keyword evidence="6 8" id="KW-0675">Receptor</keyword>
<reference evidence="12" key="1">
    <citation type="submission" date="2022-11" db="UniProtKB">
        <authorList>
            <consortium name="EnsemblMetazoa"/>
        </authorList>
    </citation>
    <scope>IDENTIFICATION</scope>
</reference>
<evidence type="ECO:0000313" key="12">
    <source>
        <dbReference type="EnsemblMetazoa" id="XP_020910205.1"/>
    </source>
</evidence>
<dbReference type="FunFam" id="1.20.1070.10:FF:000291">
    <property type="entry name" value="Predicted protein"/>
    <property type="match status" value="1"/>
</dbReference>
<sequence length="369" mass="42131">MNNLTFNGSHAVSNCPQVMEMDGEKALKTVAYSCVMFLSFTGNVLVILIVYKNRSMQTTVNFLIVNMAFSDLLQSIIAIPYRILNIVIANGTDRWFVEGIVGEIFCKFVPFLLDISVGVSVLSLVLIAFDRFLGVVYPMRASTISKRMHSCNLALTWVISMGFHSPLFFTFRLVTSLDGITYCTYSWNPMPDPSRSEEIYFLVTSTCLFIFPLLLLISLYSTILIRLKRQKTPGNDSFRNQKRIAKRNRNVLRMVLAVVVIFALCWLPLNTLGYINRYIWVKNSSTPCEAGTYIEWAFFIAYSNSFLTPCLYFLFSENYRQGLKQLFGRRVILIKTSFQTKPRNLYDGRETSASESRAGMSLRGIQSQH</sequence>
<dbReference type="RefSeq" id="XP_020910205.1">
    <property type="nucleotide sequence ID" value="XM_021054546.2"/>
</dbReference>
<dbReference type="PANTHER" id="PTHR24243">
    <property type="entry name" value="G-PROTEIN COUPLED RECEPTOR"/>
    <property type="match status" value="1"/>
</dbReference>
<dbReference type="Proteomes" id="UP000887567">
    <property type="component" value="Unplaced"/>
</dbReference>
<evidence type="ECO:0000313" key="13">
    <source>
        <dbReference type="Proteomes" id="UP000887567"/>
    </source>
</evidence>
<dbReference type="KEGG" id="epa:110248054"/>
<feature type="transmembrane region" description="Helical" evidence="10">
    <location>
        <begin position="150"/>
        <end position="169"/>
    </location>
</feature>